<proteinExistence type="predicted"/>
<dbReference type="EMBL" id="VEVQ02000006">
    <property type="protein sequence ID" value="NHN26022.1"/>
    <property type="molecule type" value="Genomic_DNA"/>
</dbReference>
<keyword evidence="2" id="KW-1185">Reference proteome</keyword>
<comment type="caution">
    <text evidence="1">The sequence shown here is derived from an EMBL/GenBank/DDBJ whole genome shotgun (WGS) entry which is preliminary data.</text>
</comment>
<protein>
    <recommendedName>
        <fullName evidence="3">HNH nuclease domain-containing protein</fullName>
    </recommendedName>
</protein>
<reference evidence="1 2" key="3">
    <citation type="submission" date="2020-02" db="EMBL/GenBank/DDBJ databases">
        <title>Flavobacterium profundi sp. nov., isolated from a deep-sea seamount.</title>
        <authorList>
            <person name="Zhang D.-C."/>
        </authorList>
    </citation>
    <scope>NUCLEOTIDE SEQUENCE [LARGE SCALE GENOMIC DNA]</scope>
    <source>
        <strain evidence="1 2">EC11</strain>
    </source>
</reference>
<evidence type="ECO:0000313" key="1">
    <source>
        <dbReference type="EMBL" id="NHN26022.1"/>
    </source>
</evidence>
<sequence length="197" mass="23361">MRRIIKDENSEIVAQNLKYTEGNSNNNQTISKILFNEQKGFCAYTEEYIGRADAKDIEHFNPNLKGTENDNYSNWFLVKHQWNKEKSSKWDNFQPILYPTNENFNGRILYDNGDYRVADSNDIEACNLINLLKLDDIILADERKKYIRRKRDEISKYGLSETDFFEILIQDDLKQIAYLRAIQAEFNINIWEMIPNL</sequence>
<dbReference type="RefSeq" id="WP_140962362.1">
    <property type="nucleotide sequence ID" value="NZ_VEVQ02000006.1"/>
</dbReference>
<organism evidence="1 2">
    <name type="scientific">Flavobacterium jejuense</name>
    <dbReference type="NCBI Taxonomy" id="1544455"/>
    <lineage>
        <taxon>Bacteria</taxon>
        <taxon>Pseudomonadati</taxon>
        <taxon>Bacteroidota</taxon>
        <taxon>Flavobacteriia</taxon>
        <taxon>Flavobacteriales</taxon>
        <taxon>Flavobacteriaceae</taxon>
        <taxon>Flavobacterium</taxon>
    </lineage>
</organism>
<dbReference type="Proteomes" id="UP000817854">
    <property type="component" value="Unassembled WGS sequence"/>
</dbReference>
<evidence type="ECO:0000313" key="2">
    <source>
        <dbReference type="Proteomes" id="UP000817854"/>
    </source>
</evidence>
<gene>
    <name evidence="1" type="ORF">FIA58_010080</name>
</gene>
<name>A0ABX0IT76_9FLAO</name>
<reference evidence="2" key="1">
    <citation type="submission" date="2019-05" db="EMBL/GenBank/DDBJ databases">
        <title>Flavobacterium profundi sp. nov., isolated from a deep-sea seamount.</title>
        <authorList>
            <person name="Zhang D.-C."/>
        </authorList>
    </citation>
    <scope>NUCLEOTIDE SEQUENCE [LARGE SCALE GENOMIC DNA]</scope>
    <source>
        <strain evidence="2">EC11</strain>
    </source>
</reference>
<evidence type="ECO:0008006" key="3">
    <source>
        <dbReference type="Google" id="ProtNLM"/>
    </source>
</evidence>
<accession>A0ABX0IT76</accession>
<reference evidence="1 2" key="2">
    <citation type="submission" date="2019-05" db="EMBL/GenBank/DDBJ databases">
        <authorList>
            <person name="Lianzixin W."/>
        </authorList>
    </citation>
    <scope>NUCLEOTIDE SEQUENCE [LARGE SCALE GENOMIC DNA]</scope>
    <source>
        <strain evidence="1 2">EC11</strain>
    </source>
</reference>